<dbReference type="AlphaFoldDB" id="A0A8E2E505"/>
<keyword evidence="3" id="KW-1185">Reference proteome</keyword>
<dbReference type="Proteomes" id="UP000250266">
    <property type="component" value="Unassembled WGS sequence"/>
</dbReference>
<dbReference type="EMBL" id="KV745139">
    <property type="protein sequence ID" value="OCK77289.1"/>
    <property type="molecule type" value="Genomic_DNA"/>
</dbReference>
<name>A0A8E2E505_9PEZI</name>
<proteinExistence type="predicted"/>
<protein>
    <submittedName>
        <fullName evidence="2">Uncharacterized protein</fullName>
    </submittedName>
</protein>
<reference evidence="2 3" key="1">
    <citation type="journal article" date="2016" name="Nat. Commun.">
        <title>Ectomycorrhizal ecology is imprinted in the genome of the dominant symbiotic fungus Cenococcum geophilum.</title>
        <authorList>
            <consortium name="DOE Joint Genome Institute"/>
            <person name="Peter M."/>
            <person name="Kohler A."/>
            <person name="Ohm R.A."/>
            <person name="Kuo A."/>
            <person name="Krutzmann J."/>
            <person name="Morin E."/>
            <person name="Arend M."/>
            <person name="Barry K.W."/>
            <person name="Binder M."/>
            <person name="Choi C."/>
            <person name="Clum A."/>
            <person name="Copeland A."/>
            <person name="Grisel N."/>
            <person name="Haridas S."/>
            <person name="Kipfer T."/>
            <person name="LaButti K."/>
            <person name="Lindquist E."/>
            <person name="Lipzen A."/>
            <person name="Maire R."/>
            <person name="Meier B."/>
            <person name="Mihaltcheva S."/>
            <person name="Molinier V."/>
            <person name="Murat C."/>
            <person name="Poggeler S."/>
            <person name="Quandt C.A."/>
            <person name="Sperisen C."/>
            <person name="Tritt A."/>
            <person name="Tisserant E."/>
            <person name="Crous P.W."/>
            <person name="Henrissat B."/>
            <person name="Nehls U."/>
            <person name="Egli S."/>
            <person name="Spatafora J.W."/>
            <person name="Grigoriev I.V."/>
            <person name="Martin F.M."/>
        </authorList>
    </citation>
    <scope>NUCLEOTIDE SEQUENCE [LARGE SCALE GENOMIC DNA]</scope>
    <source>
        <strain evidence="2 3">CBS 459.81</strain>
    </source>
</reference>
<feature type="compositionally biased region" description="Acidic residues" evidence="1">
    <location>
        <begin position="1"/>
        <end position="18"/>
    </location>
</feature>
<sequence length="337" mass="36856">MQMEGEAEDDEEDEEEEEQRSSRGGLLRGVRGEDEVLCFARRSRKQARVVASETANNGLDKESDHDRESLSFIDGGDGRLGNERSGAARRAVKGATAWCALGCRLVSRTSPILLDDCWWRVQLRQPLSFVDQKLRVVDENGLAGRVRFRTAQVCAKLPGSSTDAQNHLIAPPNRRPNPWPNPNCAASTNAVPVYARNCAGAGCSYCSSYRSSNNSISKFPSPAASPNTPSLFTRCVILPRSHGRADETVCLRTQGRSALGAGFTVFNWLSPGLALLKRPPCLTIIMDSTVWREMTDGPTPGCSQFARVWERRYGNAAASKGDVTAIRPLRSPQQAFA</sequence>
<evidence type="ECO:0000313" key="3">
    <source>
        <dbReference type="Proteomes" id="UP000250266"/>
    </source>
</evidence>
<feature type="compositionally biased region" description="Basic and acidic residues" evidence="1">
    <location>
        <begin position="59"/>
        <end position="69"/>
    </location>
</feature>
<accession>A0A8E2E505</accession>
<evidence type="ECO:0000313" key="2">
    <source>
        <dbReference type="EMBL" id="OCK77289.1"/>
    </source>
</evidence>
<organism evidence="2 3">
    <name type="scientific">Lepidopterella palustris CBS 459.81</name>
    <dbReference type="NCBI Taxonomy" id="1314670"/>
    <lineage>
        <taxon>Eukaryota</taxon>
        <taxon>Fungi</taxon>
        <taxon>Dikarya</taxon>
        <taxon>Ascomycota</taxon>
        <taxon>Pezizomycotina</taxon>
        <taxon>Dothideomycetes</taxon>
        <taxon>Pleosporomycetidae</taxon>
        <taxon>Mytilinidiales</taxon>
        <taxon>Argynnaceae</taxon>
        <taxon>Lepidopterella</taxon>
    </lineage>
</organism>
<feature type="region of interest" description="Disordered" evidence="1">
    <location>
        <begin position="1"/>
        <end position="28"/>
    </location>
</feature>
<evidence type="ECO:0000256" key="1">
    <source>
        <dbReference type="SAM" id="MobiDB-lite"/>
    </source>
</evidence>
<feature type="region of interest" description="Disordered" evidence="1">
    <location>
        <begin position="50"/>
        <end position="77"/>
    </location>
</feature>
<gene>
    <name evidence="2" type="ORF">K432DRAFT_395724</name>
</gene>